<evidence type="ECO:0000313" key="13">
    <source>
        <dbReference type="EMBL" id="SKB50252.1"/>
    </source>
</evidence>
<evidence type="ECO:0000256" key="7">
    <source>
        <dbReference type="ARBA" id="ARBA00022842"/>
    </source>
</evidence>
<keyword evidence="8 9" id="KW-0694">RNA-binding</keyword>
<dbReference type="Pfam" id="PF13735">
    <property type="entry name" value="tRNA_NucTran2_2"/>
    <property type="match status" value="1"/>
</dbReference>
<dbReference type="CDD" id="cd00077">
    <property type="entry name" value="HDc"/>
    <property type="match status" value="1"/>
</dbReference>
<dbReference type="OrthoDB" id="9805698at2"/>
<dbReference type="Pfam" id="PF01743">
    <property type="entry name" value="PolyA_pol"/>
    <property type="match status" value="1"/>
</dbReference>
<evidence type="ECO:0000256" key="1">
    <source>
        <dbReference type="ARBA" id="ARBA00001946"/>
    </source>
</evidence>
<keyword evidence="3" id="KW-0819">tRNA processing</keyword>
<keyword evidence="5" id="KW-0479">Metal-binding</keyword>
<dbReference type="GO" id="GO:0008033">
    <property type="term" value="P:tRNA processing"/>
    <property type="evidence" value="ECO:0007669"/>
    <property type="project" value="UniProtKB-KW"/>
</dbReference>
<keyword evidence="6" id="KW-0547">Nucleotide-binding</keyword>
<evidence type="ECO:0000313" key="14">
    <source>
        <dbReference type="Proteomes" id="UP000243406"/>
    </source>
</evidence>
<evidence type="ECO:0000259" key="11">
    <source>
        <dbReference type="Pfam" id="PF12627"/>
    </source>
</evidence>
<evidence type="ECO:0000256" key="2">
    <source>
        <dbReference type="ARBA" id="ARBA00022679"/>
    </source>
</evidence>
<evidence type="ECO:0000256" key="3">
    <source>
        <dbReference type="ARBA" id="ARBA00022694"/>
    </source>
</evidence>
<dbReference type="GO" id="GO:0046872">
    <property type="term" value="F:metal ion binding"/>
    <property type="evidence" value="ECO:0007669"/>
    <property type="project" value="UniProtKB-KW"/>
</dbReference>
<keyword evidence="14" id="KW-1185">Reference proteome</keyword>
<dbReference type="Gene3D" id="1.10.3090.10">
    <property type="entry name" value="cca-adding enzyme, domain 2"/>
    <property type="match status" value="1"/>
</dbReference>
<dbReference type="Proteomes" id="UP000243406">
    <property type="component" value="Unassembled WGS sequence"/>
</dbReference>
<dbReference type="Pfam" id="PF12627">
    <property type="entry name" value="PolyA_pol_RNAbd"/>
    <property type="match status" value="1"/>
</dbReference>
<evidence type="ECO:0000256" key="6">
    <source>
        <dbReference type="ARBA" id="ARBA00022741"/>
    </source>
</evidence>
<dbReference type="InterPro" id="IPR032810">
    <property type="entry name" value="CCA-adding_enz_C"/>
</dbReference>
<keyword evidence="4" id="KW-0548">Nucleotidyltransferase</keyword>
<feature type="domain" description="CCA-adding enzyme C-terminal" evidence="12">
    <location>
        <begin position="297"/>
        <end position="433"/>
    </location>
</feature>
<evidence type="ECO:0000256" key="4">
    <source>
        <dbReference type="ARBA" id="ARBA00022695"/>
    </source>
</evidence>
<name>A0A1T5BSB4_9FIRM</name>
<keyword evidence="7" id="KW-0460">Magnesium</keyword>
<dbReference type="GO" id="GO:0000166">
    <property type="term" value="F:nucleotide binding"/>
    <property type="evidence" value="ECO:0007669"/>
    <property type="project" value="UniProtKB-KW"/>
</dbReference>
<dbReference type="GO" id="GO:0000049">
    <property type="term" value="F:tRNA binding"/>
    <property type="evidence" value="ECO:0007669"/>
    <property type="project" value="TreeGrafter"/>
</dbReference>
<dbReference type="AlphaFoldDB" id="A0A1T5BSB4"/>
<dbReference type="Gene3D" id="3.30.460.10">
    <property type="entry name" value="Beta Polymerase, domain 2"/>
    <property type="match status" value="1"/>
</dbReference>
<dbReference type="EMBL" id="FUYN01000003">
    <property type="protein sequence ID" value="SKB50252.1"/>
    <property type="molecule type" value="Genomic_DNA"/>
</dbReference>
<dbReference type="Gene3D" id="1.10.246.80">
    <property type="match status" value="1"/>
</dbReference>
<dbReference type="InterPro" id="IPR032828">
    <property type="entry name" value="PolyA_RNA-bd"/>
</dbReference>
<dbReference type="RefSeq" id="WP_079589665.1">
    <property type="nucleotide sequence ID" value="NZ_FUYN01000003.1"/>
</dbReference>
<accession>A0A1T5BSB4</accession>
<reference evidence="14" key="1">
    <citation type="submission" date="2017-02" db="EMBL/GenBank/DDBJ databases">
        <authorList>
            <person name="Varghese N."/>
            <person name="Submissions S."/>
        </authorList>
    </citation>
    <scope>NUCLEOTIDE SEQUENCE [LARGE SCALE GENOMIC DNA]</scope>
    <source>
        <strain evidence="14">ATCC 35199</strain>
    </source>
</reference>
<dbReference type="GO" id="GO:0016779">
    <property type="term" value="F:nucleotidyltransferase activity"/>
    <property type="evidence" value="ECO:0007669"/>
    <property type="project" value="UniProtKB-KW"/>
</dbReference>
<dbReference type="SUPFAM" id="SSF81891">
    <property type="entry name" value="Poly A polymerase C-terminal region-like"/>
    <property type="match status" value="1"/>
</dbReference>
<proteinExistence type="inferred from homology"/>
<comment type="similarity">
    <text evidence="9">Belongs to the tRNA nucleotidyltransferase/poly(A) polymerase family.</text>
</comment>
<dbReference type="InterPro" id="IPR002646">
    <property type="entry name" value="PolA_pol_head_dom"/>
</dbReference>
<protein>
    <submittedName>
        <fullName evidence="13">tRNA nucleotidyltransferase (CCA-adding enzyme)</fullName>
    </submittedName>
</protein>
<dbReference type="InterPro" id="IPR043519">
    <property type="entry name" value="NT_sf"/>
</dbReference>
<sequence>MIDNELIKEALEIINIIEDSGYEAYIVGGSLRDSLLGMQPKDIDIASSASPTEIKRIFNSYKTIDTGIDFGTVTLIYNDKPVEITTFRSESVYLDSRRPDSVSFEKNVDEDLKRRDFTINAMAYNQSKKLVDLFSGEEDLNNKLIRCVGSPDERFSEDALRMLRAVRFACVLNFDIEKNTFEAIKHNASRIEHISKERIQAELNKIFMSSKPSRGIRLLLDSKLLDYVLPEISRLSGFNQNNPFHHLELLEHTLCVLDKVEPRLQLRLAALFHDAGKIDTVTLDENGIGHFYGHDSVSEEITKSVLKRLRYSNEIIELTSQLVRYHMIQANVIGKKGIQKLLRIFGENNIFVLADLHFADSSCTTMGVKEDVFRLKIRQVLEENIPFSVKDLDIDGYDLMKIGAKGKQIGDILNELLELVSEDASKNNKNQLMLYAKEIYSNLE</sequence>
<dbReference type="CDD" id="cd05398">
    <property type="entry name" value="NT_ClassII-CCAase"/>
    <property type="match status" value="1"/>
</dbReference>
<feature type="domain" description="tRNA nucleotidyltransferase/poly(A) polymerase RNA and SrmB- binding" evidence="11">
    <location>
        <begin position="173"/>
        <end position="233"/>
    </location>
</feature>
<keyword evidence="2 9" id="KW-0808">Transferase</keyword>
<dbReference type="InterPro" id="IPR050264">
    <property type="entry name" value="Bact_CCA-adding_enz_type3_sf"/>
</dbReference>
<gene>
    <name evidence="13" type="ORF">SAMN02745120_1845</name>
</gene>
<evidence type="ECO:0000256" key="9">
    <source>
        <dbReference type="RuleBase" id="RU003953"/>
    </source>
</evidence>
<dbReference type="NCBIfam" id="NF009814">
    <property type="entry name" value="PRK13299.1"/>
    <property type="match status" value="1"/>
</dbReference>
<dbReference type="PANTHER" id="PTHR46173">
    <property type="entry name" value="CCA TRNA NUCLEOTIDYLTRANSFERASE 1, MITOCHONDRIAL"/>
    <property type="match status" value="1"/>
</dbReference>
<feature type="domain" description="Poly A polymerase head" evidence="10">
    <location>
        <begin position="24"/>
        <end position="146"/>
    </location>
</feature>
<evidence type="ECO:0000256" key="8">
    <source>
        <dbReference type="ARBA" id="ARBA00022884"/>
    </source>
</evidence>
<dbReference type="InterPro" id="IPR003607">
    <property type="entry name" value="HD/PDEase_dom"/>
</dbReference>
<dbReference type="SUPFAM" id="SSF81301">
    <property type="entry name" value="Nucleotidyltransferase"/>
    <property type="match status" value="1"/>
</dbReference>
<dbReference type="PANTHER" id="PTHR46173:SF1">
    <property type="entry name" value="CCA TRNA NUCLEOTIDYLTRANSFERASE 1, MITOCHONDRIAL"/>
    <property type="match status" value="1"/>
</dbReference>
<evidence type="ECO:0000256" key="5">
    <source>
        <dbReference type="ARBA" id="ARBA00022723"/>
    </source>
</evidence>
<evidence type="ECO:0000259" key="10">
    <source>
        <dbReference type="Pfam" id="PF01743"/>
    </source>
</evidence>
<comment type="cofactor">
    <cofactor evidence="1">
        <name>Mg(2+)</name>
        <dbReference type="ChEBI" id="CHEBI:18420"/>
    </cofactor>
</comment>
<organism evidence="13 14">
    <name type="scientific">Acetoanaerobium noterae</name>
    <dbReference type="NCBI Taxonomy" id="745369"/>
    <lineage>
        <taxon>Bacteria</taxon>
        <taxon>Bacillati</taxon>
        <taxon>Bacillota</taxon>
        <taxon>Clostridia</taxon>
        <taxon>Peptostreptococcales</taxon>
        <taxon>Filifactoraceae</taxon>
        <taxon>Acetoanaerobium</taxon>
    </lineage>
</organism>
<evidence type="ECO:0000259" key="12">
    <source>
        <dbReference type="Pfam" id="PF13735"/>
    </source>
</evidence>